<dbReference type="EMBL" id="CAJOBG010000479">
    <property type="protein sequence ID" value="CAF3819901.1"/>
    <property type="molecule type" value="Genomic_DNA"/>
</dbReference>
<sequence>MKILATSNSMSNPPKQEQQQCISIQYGDETITPYQSRWSVNELKERPTNISVFSRIYEEYSDAEHFFEFTHKTASILLQTKTASFVFAVSLILPLVMMSVGISNLEECPLNRNIPVFVLVGGAIASLKLLQVLWKQYNRRRGPAEEEASDTRNGSTFMDVLTTLFLIVWFIYGNHIIYRYRIPHFEQTTEDPENWCTKNVYLLTMISVAYTYTLVTLTILIVFIVVCTVHFQNHRRAIRETDEAECT</sequence>
<dbReference type="OrthoDB" id="6157510at2759"/>
<dbReference type="EMBL" id="CAJOBF010000259">
    <property type="protein sequence ID" value="CAF3784763.1"/>
    <property type="molecule type" value="Genomic_DNA"/>
</dbReference>
<dbReference type="PANTHER" id="PTHR33444">
    <property type="entry name" value="SI:DKEY-19B23.12-RELATED"/>
    <property type="match status" value="1"/>
</dbReference>
<name>A0A819CLF5_9BILA</name>
<dbReference type="EMBL" id="CAJNOV010007692">
    <property type="protein sequence ID" value="CAF1294334.1"/>
    <property type="molecule type" value="Genomic_DNA"/>
</dbReference>
<dbReference type="Proteomes" id="UP000676336">
    <property type="component" value="Unassembled WGS sequence"/>
</dbReference>
<comment type="caution">
    <text evidence="8">The sequence shown here is derived from an EMBL/GenBank/DDBJ whole genome shotgun (WGS) entry which is preliminary data.</text>
</comment>
<feature type="transmembrane region" description="Helical" evidence="1">
    <location>
        <begin position="209"/>
        <end position="231"/>
    </location>
</feature>
<evidence type="ECO:0000313" key="2">
    <source>
        <dbReference type="EMBL" id="CAF1263734.1"/>
    </source>
</evidence>
<organism evidence="8 10">
    <name type="scientific">Rotaria magnacalcarata</name>
    <dbReference type="NCBI Taxonomy" id="392030"/>
    <lineage>
        <taxon>Eukaryota</taxon>
        <taxon>Metazoa</taxon>
        <taxon>Spiralia</taxon>
        <taxon>Gnathifera</taxon>
        <taxon>Rotifera</taxon>
        <taxon>Eurotatoria</taxon>
        <taxon>Bdelloidea</taxon>
        <taxon>Philodinida</taxon>
        <taxon>Philodinidae</taxon>
        <taxon>Rotaria</taxon>
    </lineage>
</organism>
<reference evidence="8" key="1">
    <citation type="submission" date="2021-02" db="EMBL/GenBank/DDBJ databases">
        <authorList>
            <person name="Nowell W R."/>
        </authorList>
    </citation>
    <scope>NUCLEOTIDE SEQUENCE</scope>
</reference>
<dbReference type="Proteomes" id="UP000663856">
    <property type="component" value="Unassembled WGS sequence"/>
</dbReference>
<dbReference type="EMBL" id="CAJNRF010006654">
    <property type="protein sequence ID" value="CAF2083383.1"/>
    <property type="molecule type" value="Genomic_DNA"/>
</dbReference>
<dbReference type="AlphaFoldDB" id="A0A819CLF5"/>
<feature type="transmembrane region" description="Helical" evidence="1">
    <location>
        <begin position="114"/>
        <end position="134"/>
    </location>
</feature>
<keyword evidence="10" id="KW-1185">Reference proteome</keyword>
<evidence type="ECO:0000313" key="10">
    <source>
        <dbReference type="Proteomes" id="UP000663866"/>
    </source>
</evidence>
<dbReference type="EMBL" id="CAJNRG010000005">
    <property type="protein sequence ID" value="CAF1936185.1"/>
    <property type="molecule type" value="Genomic_DNA"/>
</dbReference>
<dbReference type="Proteomes" id="UP000663866">
    <property type="component" value="Unassembled WGS sequence"/>
</dbReference>
<protein>
    <submittedName>
        <fullName evidence="8">Uncharacterized protein</fullName>
    </submittedName>
</protein>
<evidence type="ECO:0000313" key="4">
    <source>
        <dbReference type="EMBL" id="CAF1936185.1"/>
    </source>
</evidence>
<feature type="transmembrane region" description="Helical" evidence="1">
    <location>
        <begin position="82"/>
        <end position="102"/>
    </location>
</feature>
<gene>
    <name evidence="3" type="ORF">CJN711_LOCUS16595</name>
    <name evidence="2" type="ORF">KQP761_LOCUS2934</name>
    <name evidence="6" type="ORF">MBJ925_LOCUS24692</name>
    <name evidence="8" type="ORF">OVN521_LOCUS4982</name>
    <name evidence="9" type="ORF">SMN809_LOCUS9600</name>
    <name evidence="7" type="ORF">UXM345_LOCUS3879</name>
    <name evidence="5" type="ORF">WKI299_LOCUS16645</name>
    <name evidence="4" type="ORF">XDN619_LOCUS70</name>
</gene>
<dbReference type="EMBL" id="CAJNOW010000182">
    <property type="protein sequence ID" value="CAF1263734.1"/>
    <property type="molecule type" value="Genomic_DNA"/>
</dbReference>
<dbReference type="EMBL" id="CAJNRE010012884">
    <property type="protein sequence ID" value="CAF2114414.1"/>
    <property type="molecule type" value="Genomic_DNA"/>
</dbReference>
<evidence type="ECO:0000256" key="1">
    <source>
        <dbReference type="SAM" id="Phobius"/>
    </source>
</evidence>
<keyword evidence="1" id="KW-0812">Transmembrane</keyword>
<feature type="transmembrane region" description="Helical" evidence="1">
    <location>
        <begin position="155"/>
        <end position="172"/>
    </location>
</feature>
<dbReference type="Proteomes" id="UP000663855">
    <property type="component" value="Unassembled WGS sequence"/>
</dbReference>
<keyword evidence="1" id="KW-0472">Membrane</keyword>
<evidence type="ECO:0000313" key="9">
    <source>
        <dbReference type="EMBL" id="CAF3957453.1"/>
    </source>
</evidence>
<evidence type="ECO:0000313" key="8">
    <source>
        <dbReference type="EMBL" id="CAF3819901.1"/>
    </source>
</evidence>
<dbReference type="EMBL" id="CAJOBI010003133">
    <property type="protein sequence ID" value="CAF3957453.1"/>
    <property type="molecule type" value="Genomic_DNA"/>
</dbReference>
<dbReference type="Proteomes" id="UP000663842">
    <property type="component" value="Unassembled WGS sequence"/>
</dbReference>
<evidence type="ECO:0000313" key="5">
    <source>
        <dbReference type="EMBL" id="CAF2083383.1"/>
    </source>
</evidence>
<evidence type="ECO:0000313" key="3">
    <source>
        <dbReference type="EMBL" id="CAF1294334.1"/>
    </source>
</evidence>
<dbReference type="InterPro" id="IPR040350">
    <property type="entry name" value="TMEM272"/>
</dbReference>
<keyword evidence="1" id="KW-1133">Transmembrane helix</keyword>
<evidence type="ECO:0000313" key="7">
    <source>
        <dbReference type="EMBL" id="CAF3784763.1"/>
    </source>
</evidence>
<proteinExistence type="predicted"/>
<dbReference type="Proteomes" id="UP000663824">
    <property type="component" value="Unassembled WGS sequence"/>
</dbReference>
<accession>A0A819CLF5</accession>
<evidence type="ECO:0000313" key="6">
    <source>
        <dbReference type="EMBL" id="CAF2114414.1"/>
    </source>
</evidence>
<dbReference type="PANTHER" id="PTHR33444:SF7">
    <property type="entry name" value="TRANSMEMBRANE PROTEIN 272"/>
    <property type="match status" value="1"/>
</dbReference>
<dbReference type="Proteomes" id="UP000663834">
    <property type="component" value="Unassembled WGS sequence"/>
</dbReference>
<dbReference type="Proteomes" id="UP000663887">
    <property type="component" value="Unassembled WGS sequence"/>
</dbReference>